<dbReference type="eggNOG" id="COG2755">
    <property type="taxonomic scope" value="Bacteria"/>
</dbReference>
<accession>E5XQJ3</accession>
<dbReference type="OrthoDB" id="3465773at2"/>
<dbReference type="STRING" id="679197.HMPREF9336_01756"/>
<dbReference type="InterPro" id="IPR053140">
    <property type="entry name" value="GDSL_Rv0518-like"/>
</dbReference>
<name>E5XQJ3_SEGRC</name>
<dbReference type="RefSeq" id="WP_007469506.1">
    <property type="nucleotide sequence ID" value="NZ_KI391953.1"/>
</dbReference>
<evidence type="ECO:0000313" key="3">
    <source>
        <dbReference type="Proteomes" id="UP000004816"/>
    </source>
</evidence>
<dbReference type="InterPro" id="IPR013830">
    <property type="entry name" value="SGNH_hydro"/>
</dbReference>
<dbReference type="Pfam" id="PF13472">
    <property type="entry name" value="Lipase_GDSL_2"/>
    <property type="match status" value="1"/>
</dbReference>
<evidence type="ECO:0000259" key="1">
    <source>
        <dbReference type="Pfam" id="PF13472"/>
    </source>
</evidence>
<organism evidence="2 3">
    <name type="scientific">Segniliparus rugosus (strain ATCC BAA-974 / DSM 45345 / CCUG 50838 / CIP 108380 / JCM 13579 / CDC 945)</name>
    <dbReference type="NCBI Taxonomy" id="679197"/>
    <lineage>
        <taxon>Bacteria</taxon>
        <taxon>Bacillati</taxon>
        <taxon>Actinomycetota</taxon>
        <taxon>Actinomycetes</taxon>
        <taxon>Mycobacteriales</taxon>
        <taxon>Segniliparaceae</taxon>
        <taxon>Segniliparus</taxon>
    </lineage>
</organism>
<dbReference type="CDD" id="cd01832">
    <property type="entry name" value="SGNH_hydrolase_like_1"/>
    <property type="match status" value="1"/>
</dbReference>
<dbReference type="EMBL" id="ACZI02000002">
    <property type="protein sequence ID" value="EFV13367.1"/>
    <property type="molecule type" value="Genomic_DNA"/>
</dbReference>
<dbReference type="PANTHER" id="PTHR43784:SF2">
    <property type="entry name" value="GDSL-LIKE LIPASE_ACYLHYDROLASE, PUTATIVE (AFU_ORTHOLOGUE AFUA_2G00820)-RELATED"/>
    <property type="match status" value="1"/>
</dbReference>
<gene>
    <name evidence="2" type="ORF">HMPREF9336_01756</name>
</gene>
<dbReference type="InterPro" id="IPR036514">
    <property type="entry name" value="SGNH_hydro_sf"/>
</dbReference>
<dbReference type="Gene3D" id="3.40.50.1110">
    <property type="entry name" value="SGNH hydrolase"/>
    <property type="match status" value="1"/>
</dbReference>
<dbReference type="Proteomes" id="UP000004816">
    <property type="component" value="Unassembled WGS sequence"/>
</dbReference>
<comment type="caution">
    <text evidence="2">The sequence shown here is derived from an EMBL/GenBank/DDBJ whole genome shotgun (WGS) entry which is preliminary data.</text>
</comment>
<keyword evidence="3" id="KW-1185">Reference proteome</keyword>
<dbReference type="PANTHER" id="PTHR43784">
    <property type="entry name" value="GDSL-LIKE LIPASE/ACYLHYDROLASE, PUTATIVE (AFU_ORTHOLOGUE AFUA_2G00820)-RELATED"/>
    <property type="match status" value="1"/>
</dbReference>
<dbReference type="SUPFAM" id="SSF52266">
    <property type="entry name" value="SGNH hydrolase"/>
    <property type="match status" value="1"/>
</dbReference>
<sequence>MVFRYVAIGDSQSEGLGDAPWPDGTPRGWTDRLAELLREHHGAVEYANLAVRGKEAAEVRDEQLGPALALGPDLVTMSAGFNDVLRPKVDFDELAEVLDDLVGSLRRAGAAVLMIPGPDLSALIPLGKLFLTRHSLLNEIIESVAARHGALAPSAPPGSVFEDPRAWSDDRLHLSPLGHERLARGAAEQLGLAVEGGWWDPLPERVPPRTLAKDLRWFGAFGGPWVGRRLRGRSSGDGRSAKRPAYSPV</sequence>
<protein>
    <recommendedName>
        <fullName evidence="1">SGNH hydrolase-type esterase domain-containing protein</fullName>
    </recommendedName>
</protein>
<dbReference type="HOGENOM" id="CLU_069365_1_0_11"/>
<dbReference type="AlphaFoldDB" id="E5XQJ3"/>
<reference evidence="2 3" key="1">
    <citation type="journal article" date="2011" name="Stand. Genomic Sci.">
        <title>High quality draft genome sequence of Segniliparus rugosus CDC 945(T)= (ATCC BAA-974(T)).</title>
        <authorList>
            <person name="Earl A.M."/>
            <person name="Desjardins C.A."/>
            <person name="Fitzgerald M.G."/>
            <person name="Arachchi H.M."/>
            <person name="Zeng Q."/>
            <person name="Mehta T."/>
            <person name="Griggs A."/>
            <person name="Birren B.W."/>
            <person name="Toney N.C."/>
            <person name="Carr J."/>
            <person name="Posey J."/>
            <person name="Butler W.R."/>
        </authorList>
    </citation>
    <scope>NUCLEOTIDE SEQUENCE [LARGE SCALE GENOMIC DNA]</scope>
    <source>
        <strain evidence="3">ATCC BAA-974 / DSM 45345 / CCUG 50838 / CIP 108380 / JCM 13579 / CDC 945</strain>
    </source>
</reference>
<feature type="domain" description="SGNH hydrolase-type esterase" evidence="1">
    <location>
        <begin position="7"/>
        <end position="181"/>
    </location>
</feature>
<proteinExistence type="predicted"/>
<evidence type="ECO:0000313" key="2">
    <source>
        <dbReference type="EMBL" id="EFV13367.1"/>
    </source>
</evidence>